<dbReference type="Pfam" id="PF01381">
    <property type="entry name" value="HTH_3"/>
    <property type="match status" value="1"/>
</dbReference>
<dbReference type="SMART" id="SM00530">
    <property type="entry name" value="HTH_XRE"/>
    <property type="match status" value="1"/>
</dbReference>
<name>A0A1L3ZVA2_9SPHN</name>
<keyword evidence="4" id="KW-1185">Reference proteome</keyword>
<accession>A0A1L3ZVA2</accession>
<dbReference type="CDD" id="cd00093">
    <property type="entry name" value="HTH_XRE"/>
    <property type="match status" value="1"/>
</dbReference>
<protein>
    <recommendedName>
        <fullName evidence="2">HTH cro/C1-type domain-containing protein</fullName>
    </recommendedName>
</protein>
<dbReference type="PANTHER" id="PTHR46558">
    <property type="entry name" value="TRACRIPTIONAL REGULATORY PROTEIN-RELATED-RELATED"/>
    <property type="match status" value="1"/>
</dbReference>
<dbReference type="GO" id="GO:0003677">
    <property type="term" value="F:DNA binding"/>
    <property type="evidence" value="ECO:0007669"/>
    <property type="project" value="UniProtKB-KW"/>
</dbReference>
<dbReference type="SUPFAM" id="SSF47413">
    <property type="entry name" value="lambda repressor-like DNA-binding domains"/>
    <property type="match status" value="1"/>
</dbReference>
<evidence type="ECO:0000259" key="2">
    <source>
        <dbReference type="PROSITE" id="PS50943"/>
    </source>
</evidence>
<dbReference type="OrthoDB" id="9795572at2"/>
<gene>
    <name evidence="3" type="ORF">BSL82_09660</name>
</gene>
<feature type="domain" description="HTH cro/C1-type" evidence="2">
    <location>
        <begin position="9"/>
        <end position="64"/>
    </location>
</feature>
<proteinExistence type="predicted"/>
<dbReference type="STRING" id="1921510.BSL82_09660"/>
<dbReference type="InterPro" id="IPR001387">
    <property type="entry name" value="Cro/C1-type_HTH"/>
</dbReference>
<evidence type="ECO:0000313" key="4">
    <source>
        <dbReference type="Proteomes" id="UP000182063"/>
    </source>
</evidence>
<dbReference type="InterPro" id="IPR010982">
    <property type="entry name" value="Lambda_DNA-bd_dom_sf"/>
</dbReference>
<evidence type="ECO:0000256" key="1">
    <source>
        <dbReference type="ARBA" id="ARBA00023125"/>
    </source>
</evidence>
<organism evidence="3 4">
    <name type="scientific">Tardibacter chloracetimidivorans</name>
    <dbReference type="NCBI Taxonomy" id="1921510"/>
    <lineage>
        <taxon>Bacteria</taxon>
        <taxon>Pseudomonadati</taxon>
        <taxon>Pseudomonadota</taxon>
        <taxon>Alphaproteobacteria</taxon>
        <taxon>Sphingomonadales</taxon>
        <taxon>Sphingomonadaceae</taxon>
        <taxon>Tardibacter</taxon>
    </lineage>
</organism>
<dbReference type="PANTHER" id="PTHR46558:SF11">
    <property type="entry name" value="HTH-TYPE TRANSCRIPTIONAL REGULATOR XRE"/>
    <property type="match status" value="1"/>
</dbReference>
<dbReference type="KEGG" id="sphj:BSL82_09660"/>
<dbReference type="PROSITE" id="PS50943">
    <property type="entry name" value="HTH_CROC1"/>
    <property type="match status" value="1"/>
</dbReference>
<dbReference type="Proteomes" id="UP000182063">
    <property type="component" value="Chromosome"/>
</dbReference>
<dbReference type="RefSeq" id="WP_072597177.1">
    <property type="nucleotide sequence ID" value="NZ_CP018221.1"/>
</dbReference>
<evidence type="ECO:0000313" key="3">
    <source>
        <dbReference type="EMBL" id="API59547.1"/>
    </source>
</evidence>
<sequence>MAGLDRAAFRAARKRKRLSQQKLADILGVEQPAVQQWETGKSSPRTLDGLRQLCDVLGVSADVLLGREKFPSARFLADVIREAGTTDADELAGILHKRLLEMIGG</sequence>
<keyword evidence="1" id="KW-0238">DNA-binding</keyword>
<dbReference type="Gene3D" id="1.10.260.40">
    <property type="entry name" value="lambda repressor-like DNA-binding domains"/>
    <property type="match status" value="1"/>
</dbReference>
<dbReference type="EMBL" id="CP018221">
    <property type="protein sequence ID" value="API59547.1"/>
    <property type="molecule type" value="Genomic_DNA"/>
</dbReference>
<reference evidence="4" key="1">
    <citation type="submission" date="2016-11" db="EMBL/GenBank/DDBJ databases">
        <title>Complete Genome Sequence of alachlor-degrading Sphingomonas sp. strain JJ-A5.</title>
        <authorList>
            <person name="Lee H."/>
            <person name="Ka J.-O."/>
        </authorList>
    </citation>
    <scope>NUCLEOTIDE SEQUENCE [LARGE SCALE GENOMIC DNA]</scope>
    <source>
        <strain evidence="4">JJ-A5</strain>
    </source>
</reference>
<dbReference type="AlphaFoldDB" id="A0A1L3ZVA2"/>